<proteinExistence type="predicted"/>
<gene>
    <name evidence="2" type="ORF">IAC73_04290</name>
</gene>
<dbReference type="InterPro" id="IPR002123">
    <property type="entry name" value="Plipid/glycerol_acylTrfase"/>
</dbReference>
<evidence type="ECO:0000313" key="2">
    <source>
        <dbReference type="EMBL" id="HIU99040.1"/>
    </source>
</evidence>
<dbReference type="SMART" id="SM00563">
    <property type="entry name" value="PlsC"/>
    <property type="match status" value="1"/>
</dbReference>
<sequence length="452" mass="51798">MGEDKVLTRKEKREERKARRKELKAIFSPRHYLVLMWACSMIRLYVRARTFMSPAFKKQKKEGAMLVISNHLSALDFAYFTTPFWGKRVSFVVAENMMYSTPFFATLIQGYHAITKKQFYADYTCVKNIKRYLDAGISVILCPEGKVSAEGKTGPIAFSIAKLVKWLKYPVASCKLSGSGLTRPKWASNMRHCKVETHMDMMMTADEVRSATPAEIMAKIEQSIDHNEHAWQIENGLRYKGKNLAAGLERLLYKCPVCGEDFSMRSEGNILRCEKCGFEAEYTDRGVIEPKKGADECPGRIDLWFDWEKAEVEKEVRSAGEDFVMTKPVNMFVENVRRNGYRFATAGTLTLTHDKLTFTSALTRRPAKVDSTYHICSMDYDIAQNEGETEPVEEEFMSLSFPVRNFVTVANIPGDSLDIYDEKHTYRMMFPEEKASTKMVLAIEELNKELLK</sequence>
<accession>A0A9D1NAN3</accession>
<keyword evidence="2" id="KW-0012">Acyltransferase</keyword>
<name>A0A9D1NAN3_9FIRM</name>
<dbReference type="EMBL" id="DVOE01000066">
    <property type="protein sequence ID" value="HIU99040.1"/>
    <property type="molecule type" value="Genomic_DNA"/>
</dbReference>
<reference evidence="2" key="2">
    <citation type="journal article" date="2021" name="PeerJ">
        <title>Extensive microbial diversity within the chicken gut microbiome revealed by metagenomics and culture.</title>
        <authorList>
            <person name="Gilroy R."/>
            <person name="Ravi A."/>
            <person name="Getino M."/>
            <person name="Pursley I."/>
            <person name="Horton D.L."/>
            <person name="Alikhan N.F."/>
            <person name="Baker D."/>
            <person name="Gharbi K."/>
            <person name="Hall N."/>
            <person name="Watson M."/>
            <person name="Adriaenssens E.M."/>
            <person name="Foster-Nyarko E."/>
            <person name="Jarju S."/>
            <person name="Secka A."/>
            <person name="Antonio M."/>
            <person name="Oren A."/>
            <person name="Chaudhuri R.R."/>
            <person name="La Ragione R."/>
            <person name="Hildebrand F."/>
            <person name="Pallen M.J."/>
        </authorList>
    </citation>
    <scope>NUCLEOTIDE SEQUENCE</scope>
    <source>
        <strain evidence="2">10406</strain>
    </source>
</reference>
<dbReference type="Gene3D" id="2.20.28.30">
    <property type="entry name" value="RNA polymerase ii, chain L"/>
    <property type="match status" value="1"/>
</dbReference>
<dbReference type="CDD" id="cd07989">
    <property type="entry name" value="LPLAT_AGPAT-like"/>
    <property type="match status" value="1"/>
</dbReference>
<dbReference type="Pfam" id="PF01553">
    <property type="entry name" value="Acyltransferase"/>
    <property type="match status" value="1"/>
</dbReference>
<evidence type="ECO:0000313" key="3">
    <source>
        <dbReference type="Proteomes" id="UP000886857"/>
    </source>
</evidence>
<dbReference type="AlphaFoldDB" id="A0A9D1NAN3"/>
<keyword evidence="2" id="KW-0808">Transferase</keyword>
<comment type="caution">
    <text evidence="2">The sequence shown here is derived from an EMBL/GenBank/DDBJ whole genome shotgun (WGS) entry which is preliminary data.</text>
</comment>
<dbReference type="Proteomes" id="UP000886857">
    <property type="component" value="Unassembled WGS sequence"/>
</dbReference>
<organism evidence="2 3">
    <name type="scientific">Candidatus Limadaptatus stercoripullorum</name>
    <dbReference type="NCBI Taxonomy" id="2840846"/>
    <lineage>
        <taxon>Bacteria</taxon>
        <taxon>Bacillati</taxon>
        <taxon>Bacillota</taxon>
        <taxon>Clostridia</taxon>
        <taxon>Eubacteriales</taxon>
        <taxon>Candidatus Limadaptatus</taxon>
    </lineage>
</organism>
<feature type="domain" description="Phospholipid/glycerol acyltransferase" evidence="1">
    <location>
        <begin position="65"/>
        <end position="179"/>
    </location>
</feature>
<evidence type="ECO:0000259" key="1">
    <source>
        <dbReference type="SMART" id="SM00563"/>
    </source>
</evidence>
<dbReference type="GO" id="GO:0016746">
    <property type="term" value="F:acyltransferase activity"/>
    <property type="evidence" value="ECO:0007669"/>
    <property type="project" value="UniProtKB-KW"/>
</dbReference>
<reference evidence="2" key="1">
    <citation type="submission" date="2020-10" db="EMBL/GenBank/DDBJ databases">
        <authorList>
            <person name="Gilroy R."/>
        </authorList>
    </citation>
    <scope>NUCLEOTIDE SEQUENCE</scope>
    <source>
        <strain evidence="2">10406</strain>
    </source>
</reference>
<dbReference type="SUPFAM" id="SSF69593">
    <property type="entry name" value="Glycerol-3-phosphate (1)-acyltransferase"/>
    <property type="match status" value="1"/>
</dbReference>
<protein>
    <submittedName>
        <fullName evidence="2">1-acyl-sn-glycerol-3-phosphate acyltransferase</fullName>
    </submittedName>
</protein>